<sequence length="332" mass="37824">LLNDKNSTFAVSKWVSPKRTRSYPFERVYNTLHISKKITVIPIVKDEGGEGDRDYIQWDTVSLMSLLDIFVVFAYYDKAEVNPRNNGKITHQQFNNKYVISKIEEIEQYHSSALHWNLNELNTHLPEIVDQVKISYVKIEGDTGVKLHNFLGLENFKEKISKDVSSFIFFSREKAKQAQTREYVTIQPKESLSTLTKAKITITNYLGGQYFFTVDEISFVGNKINLIEGKHSKNALLPSINDIKDGLLKMILYSNLSNVTANGCEVKYEAVLSLTSSKLKGGISSASMKKDLIDFFDFGNNILVVKLLMGDLSIVAWIYFCFVVVGKHNKYI</sequence>
<comment type="caution">
    <text evidence="2">The sequence shown here is derived from an EMBL/GenBank/DDBJ whole genome shotgun (WGS) entry which is preliminary data.</text>
</comment>
<evidence type="ECO:0000313" key="2">
    <source>
        <dbReference type="EMBL" id="KAA6333027.1"/>
    </source>
</evidence>
<keyword evidence="1" id="KW-1133">Transmembrane helix</keyword>
<evidence type="ECO:0000256" key="1">
    <source>
        <dbReference type="SAM" id="Phobius"/>
    </source>
</evidence>
<keyword evidence="1" id="KW-0812">Transmembrane</keyword>
<feature type="non-terminal residue" evidence="2">
    <location>
        <position position="1"/>
    </location>
</feature>
<accession>A0A5J4RG74</accession>
<feature type="transmembrane region" description="Helical" evidence="1">
    <location>
        <begin position="303"/>
        <end position="325"/>
    </location>
</feature>
<protein>
    <submittedName>
        <fullName evidence="2">Uncharacterized protein</fullName>
    </submittedName>
</protein>
<keyword evidence="1" id="KW-0472">Membrane</keyword>
<name>A0A5J4RG74_9ZZZZ</name>
<dbReference type="EMBL" id="SNRY01001163">
    <property type="protein sequence ID" value="KAA6333027.1"/>
    <property type="molecule type" value="Genomic_DNA"/>
</dbReference>
<proteinExistence type="predicted"/>
<dbReference type="AlphaFoldDB" id="A0A5J4RG74"/>
<reference evidence="2" key="1">
    <citation type="submission" date="2019-03" db="EMBL/GenBank/DDBJ databases">
        <title>Single cell metagenomics reveals metabolic interactions within the superorganism composed of flagellate Streblomastix strix and complex community of Bacteroidetes bacteria on its surface.</title>
        <authorList>
            <person name="Treitli S.C."/>
            <person name="Kolisko M."/>
            <person name="Husnik F."/>
            <person name="Keeling P."/>
            <person name="Hampl V."/>
        </authorList>
    </citation>
    <scope>NUCLEOTIDE SEQUENCE</scope>
    <source>
        <strain evidence="2">STM</strain>
    </source>
</reference>
<organism evidence="2">
    <name type="scientific">termite gut metagenome</name>
    <dbReference type="NCBI Taxonomy" id="433724"/>
    <lineage>
        <taxon>unclassified sequences</taxon>
        <taxon>metagenomes</taxon>
        <taxon>organismal metagenomes</taxon>
    </lineage>
</organism>
<gene>
    <name evidence="2" type="ORF">EZS27_018515</name>
</gene>